<dbReference type="InterPro" id="IPR010624">
    <property type="entry name" value="KaiC_dom"/>
</dbReference>
<dbReference type="InterPro" id="IPR003593">
    <property type="entry name" value="AAA+_ATPase"/>
</dbReference>
<dbReference type="InterPro" id="IPR027417">
    <property type="entry name" value="P-loop_NTPase"/>
</dbReference>
<evidence type="ECO:0000259" key="7">
    <source>
        <dbReference type="PROSITE" id="PS51146"/>
    </source>
</evidence>
<dbReference type="GO" id="GO:0004674">
    <property type="term" value="F:protein serine/threonine kinase activity"/>
    <property type="evidence" value="ECO:0007669"/>
    <property type="project" value="UniProtKB-EC"/>
</dbReference>
<organism evidence="8 9">
    <name type="scientific">Candidatus Sedimenticola endophacoides</name>
    <dbReference type="NCBI Taxonomy" id="2548426"/>
    <lineage>
        <taxon>Bacteria</taxon>
        <taxon>Pseudomonadati</taxon>
        <taxon>Pseudomonadota</taxon>
        <taxon>Gammaproteobacteria</taxon>
        <taxon>Chromatiales</taxon>
        <taxon>Sedimenticolaceae</taxon>
        <taxon>Sedimenticola</taxon>
    </lineage>
</organism>
<feature type="domain" description="KaiC" evidence="7">
    <location>
        <begin position="281"/>
        <end position="516"/>
    </location>
</feature>
<keyword evidence="2" id="KW-0597">Phosphoprotein</keyword>
<dbReference type="PANTHER" id="PTHR42926">
    <property type="match status" value="1"/>
</dbReference>
<dbReference type="SUPFAM" id="SSF52540">
    <property type="entry name" value="P-loop containing nucleoside triphosphate hydrolases"/>
    <property type="match status" value="2"/>
</dbReference>
<keyword evidence="4" id="KW-0677">Repeat</keyword>
<dbReference type="PROSITE" id="PS51146">
    <property type="entry name" value="KAIC"/>
    <property type="match status" value="2"/>
</dbReference>
<evidence type="ECO:0000256" key="2">
    <source>
        <dbReference type="ARBA" id="ARBA00022553"/>
    </source>
</evidence>
<accession>A0A6N4E342</accession>
<gene>
    <name evidence="8" type="ORF">C3L24_02280</name>
</gene>
<dbReference type="GO" id="GO:0016787">
    <property type="term" value="F:hydrolase activity"/>
    <property type="evidence" value="ECO:0007669"/>
    <property type="project" value="UniProtKB-KW"/>
</dbReference>
<sequence length="516" mass="56169">MGAGKRGDRTELRNKREHLRAFWNSRVLEGGVTKLETGVSGFDEMLEGGLPEGRTTLVSAGPGCGKTVLLAEFIYRGATELNEPGIFLTFEERPEDIQHNLANFGWNLKGLADAGQLLFLDATLPEEGETVHGRVDWLAPMLARIRHAAESLGARRIAVDNLGAVFLRYEASADARLARERLFRFADGIKQLGLTALVSTERAESAASLSRYGVEEFVSDGLIELDIDSGIGSDVRTMWVRKLRGCGYRSGKVLFEITHDGLEVYPKIPIDTSIGDTDFTIRERFGIPPLDKALGGGVPQGHIMLVAGNTGTGKSTLAMHFVKQGLSDGESVVWVALEEPVRQVLKTARAHGWDLEAGMEAGRLQFVTAPMLDVIADKLLYQVIDAVIRCGACRVVVDSISSLESASMDKEGVREFMMQLAGFAKTLGVTVILNYLSGDTFGANKEQLLGSLTTNALRLSSIVDGIILLRYVERDQGVHKLLTILKLRGSAHVKDILRYEINQDGLSLGERFGVGG</sequence>
<evidence type="ECO:0000256" key="3">
    <source>
        <dbReference type="ARBA" id="ARBA00022679"/>
    </source>
</evidence>
<dbReference type="AlphaFoldDB" id="A0A6N4E342"/>
<dbReference type="SMART" id="SM00382">
    <property type="entry name" value="AAA"/>
    <property type="match status" value="2"/>
</dbReference>
<evidence type="ECO:0000256" key="5">
    <source>
        <dbReference type="ARBA" id="ARBA00022777"/>
    </source>
</evidence>
<evidence type="ECO:0000256" key="1">
    <source>
        <dbReference type="ARBA" id="ARBA00012513"/>
    </source>
</evidence>
<feature type="domain" description="KaiC" evidence="7">
    <location>
        <begin position="33"/>
        <end position="278"/>
    </location>
</feature>
<evidence type="ECO:0000256" key="6">
    <source>
        <dbReference type="ARBA" id="ARBA00022801"/>
    </source>
</evidence>
<name>A0A6N4E342_9GAMM</name>
<keyword evidence="6" id="KW-0378">Hydrolase</keyword>
<comment type="caution">
    <text evidence="8">The sequence shown here is derived from an EMBL/GenBank/DDBJ whole genome shotgun (WGS) entry which is preliminary data.</text>
</comment>
<keyword evidence="3" id="KW-0808">Transferase</keyword>
<reference evidence="8 9" key="1">
    <citation type="submission" date="2018-01" db="EMBL/GenBank/DDBJ databases">
        <title>Novel co-symbiosis in the lucinid bivalve Phacoides pectinatus.</title>
        <authorList>
            <person name="Lim S.J."/>
            <person name="Davis B.G."/>
            <person name="Gill D.E."/>
            <person name="Engel A.S."/>
            <person name="Anderson L.C."/>
            <person name="Campbell B.J."/>
        </authorList>
    </citation>
    <scope>NUCLEOTIDE SEQUENCE [LARGE SCALE GENOMIC DNA]</scope>
    <source>
        <strain evidence="8">N3_P5</strain>
    </source>
</reference>
<protein>
    <recommendedName>
        <fullName evidence="1">non-specific serine/threonine protein kinase</fullName>
        <ecNumber evidence="1">2.7.11.1</ecNumber>
    </recommendedName>
</protein>
<proteinExistence type="predicted"/>
<dbReference type="Gene3D" id="3.40.50.300">
    <property type="entry name" value="P-loop containing nucleotide triphosphate hydrolases"/>
    <property type="match status" value="2"/>
</dbReference>
<dbReference type="InterPro" id="IPR030665">
    <property type="entry name" value="KaiC"/>
</dbReference>
<dbReference type="InterPro" id="IPR051347">
    <property type="entry name" value="Circadian_clock_KaiC-rel"/>
</dbReference>
<evidence type="ECO:0000313" key="9">
    <source>
        <dbReference type="Proteomes" id="UP000250928"/>
    </source>
</evidence>
<evidence type="ECO:0000313" key="8">
    <source>
        <dbReference type="EMBL" id="PUE04961.1"/>
    </source>
</evidence>
<dbReference type="EC" id="2.7.11.1" evidence="1"/>
<dbReference type="GO" id="GO:0005524">
    <property type="term" value="F:ATP binding"/>
    <property type="evidence" value="ECO:0007669"/>
    <property type="project" value="InterPro"/>
</dbReference>
<dbReference type="Proteomes" id="UP000250928">
    <property type="component" value="Unassembled WGS sequence"/>
</dbReference>
<dbReference type="EMBL" id="PQCO01000103">
    <property type="protein sequence ID" value="PUE04961.1"/>
    <property type="molecule type" value="Genomic_DNA"/>
</dbReference>
<dbReference type="PIRSF" id="PIRSF039117">
    <property type="entry name" value="KaiC"/>
    <property type="match status" value="1"/>
</dbReference>
<evidence type="ECO:0000256" key="4">
    <source>
        <dbReference type="ARBA" id="ARBA00022737"/>
    </source>
</evidence>
<keyword evidence="5" id="KW-0418">Kinase</keyword>
<dbReference type="InterPro" id="IPR014774">
    <property type="entry name" value="KaiC-like_dom"/>
</dbReference>
<dbReference type="PANTHER" id="PTHR42926:SF1">
    <property type="entry name" value="CIRCADIAN CLOCK OSCILLATOR PROTEIN KAIC 1"/>
    <property type="match status" value="1"/>
</dbReference>
<dbReference type="Pfam" id="PF06745">
    <property type="entry name" value="ATPase"/>
    <property type="match status" value="2"/>
</dbReference>